<organism evidence="1 2">
    <name type="scientific">Pristionchus fissidentatus</name>
    <dbReference type="NCBI Taxonomy" id="1538716"/>
    <lineage>
        <taxon>Eukaryota</taxon>
        <taxon>Metazoa</taxon>
        <taxon>Ecdysozoa</taxon>
        <taxon>Nematoda</taxon>
        <taxon>Chromadorea</taxon>
        <taxon>Rhabditida</taxon>
        <taxon>Rhabditina</taxon>
        <taxon>Diplogasteromorpha</taxon>
        <taxon>Diplogasteroidea</taxon>
        <taxon>Neodiplogasteridae</taxon>
        <taxon>Pristionchus</taxon>
    </lineage>
</organism>
<keyword evidence="2" id="KW-1185">Reference proteome</keyword>
<proteinExistence type="predicted"/>
<dbReference type="EMBL" id="BTSY01000003">
    <property type="protein sequence ID" value="GMT20799.1"/>
    <property type="molecule type" value="Genomic_DNA"/>
</dbReference>
<feature type="non-terminal residue" evidence="1">
    <location>
        <position position="67"/>
    </location>
</feature>
<accession>A0AAV5VSQ9</accession>
<gene>
    <name evidence="1" type="ORF">PFISCL1PPCAC_12096</name>
</gene>
<evidence type="ECO:0000313" key="1">
    <source>
        <dbReference type="EMBL" id="GMT20799.1"/>
    </source>
</evidence>
<feature type="non-terminal residue" evidence="1">
    <location>
        <position position="1"/>
    </location>
</feature>
<evidence type="ECO:0000313" key="2">
    <source>
        <dbReference type="Proteomes" id="UP001432322"/>
    </source>
</evidence>
<name>A0AAV5VSQ9_9BILA</name>
<dbReference type="Proteomes" id="UP001432322">
    <property type="component" value="Unassembled WGS sequence"/>
</dbReference>
<sequence>PPLPFSPSSAKYSLVANPRLPSAAVNSGLAAETLSGSTLVRGDYPTERRTLHSRGRLPSCDPEWSWL</sequence>
<comment type="caution">
    <text evidence="1">The sequence shown here is derived from an EMBL/GenBank/DDBJ whole genome shotgun (WGS) entry which is preliminary data.</text>
</comment>
<reference evidence="1" key="1">
    <citation type="submission" date="2023-10" db="EMBL/GenBank/DDBJ databases">
        <title>Genome assembly of Pristionchus species.</title>
        <authorList>
            <person name="Yoshida K."/>
            <person name="Sommer R.J."/>
        </authorList>
    </citation>
    <scope>NUCLEOTIDE SEQUENCE</scope>
    <source>
        <strain evidence="1">RS5133</strain>
    </source>
</reference>
<dbReference type="AlphaFoldDB" id="A0AAV5VSQ9"/>
<protein>
    <submittedName>
        <fullName evidence="1">Uncharacterized protein</fullName>
    </submittedName>
</protein>